<sequence>MKSLLPIIFLIPVFIFATEETDERKVSDLSINELKEIVRLIVEESIEQCTVTGTMEGRAKVNLKVEGEVVAKMTCDFEKE</sequence>
<evidence type="ECO:0000313" key="2">
    <source>
        <dbReference type="Proteomes" id="UP000318710"/>
    </source>
</evidence>
<proteinExistence type="predicted"/>
<dbReference type="Proteomes" id="UP000318710">
    <property type="component" value="Unassembled WGS sequence"/>
</dbReference>
<comment type="caution">
    <text evidence="1">The sequence shown here is derived from an EMBL/GenBank/DDBJ whole genome shotgun (WGS) entry which is preliminary data.</text>
</comment>
<dbReference type="EMBL" id="SHBF01000037">
    <property type="protein sequence ID" value="RZO25885.1"/>
    <property type="molecule type" value="Genomic_DNA"/>
</dbReference>
<dbReference type="AlphaFoldDB" id="A0A520MXD5"/>
<evidence type="ECO:0000313" key="1">
    <source>
        <dbReference type="EMBL" id="RZO25885.1"/>
    </source>
</evidence>
<name>A0A520MXD5_9GAMM</name>
<organism evidence="1 2">
    <name type="scientific">SAR86 cluster bacterium</name>
    <dbReference type="NCBI Taxonomy" id="2030880"/>
    <lineage>
        <taxon>Bacteria</taxon>
        <taxon>Pseudomonadati</taxon>
        <taxon>Pseudomonadota</taxon>
        <taxon>Gammaproteobacteria</taxon>
        <taxon>SAR86 cluster</taxon>
    </lineage>
</organism>
<protein>
    <submittedName>
        <fullName evidence="1">Uncharacterized protein</fullName>
    </submittedName>
</protein>
<reference evidence="1 2" key="1">
    <citation type="submission" date="2019-02" db="EMBL/GenBank/DDBJ databases">
        <title>Prokaryotic population dynamics and viral predation in marine succession experiment using metagenomics: the confinement effect.</title>
        <authorList>
            <person name="Haro-Moreno J.M."/>
            <person name="Rodriguez-Valera F."/>
            <person name="Lopez-Perez M."/>
        </authorList>
    </citation>
    <scope>NUCLEOTIDE SEQUENCE [LARGE SCALE GENOMIC DNA]</scope>
    <source>
        <strain evidence="1">MED-G160</strain>
    </source>
</reference>
<accession>A0A520MXD5</accession>
<gene>
    <name evidence="1" type="ORF">EVA93_04635</name>
</gene>